<reference evidence="1" key="1">
    <citation type="submission" date="2014-09" db="EMBL/GenBank/DDBJ databases">
        <authorList>
            <person name="Magalhaes I.L.F."/>
            <person name="Oliveira U."/>
            <person name="Santos F.R."/>
            <person name="Vidigal T.H.D.A."/>
            <person name="Brescovit A.D."/>
            <person name="Santos A.J."/>
        </authorList>
    </citation>
    <scope>NUCLEOTIDE SEQUENCE</scope>
    <source>
        <tissue evidence="1">Shoot tissue taken approximately 20 cm above the soil surface</tissue>
    </source>
</reference>
<reference evidence="1" key="2">
    <citation type="journal article" date="2015" name="Data Brief">
        <title>Shoot transcriptome of the giant reed, Arundo donax.</title>
        <authorList>
            <person name="Barrero R.A."/>
            <person name="Guerrero F.D."/>
            <person name="Moolhuijzen P."/>
            <person name="Goolsby J.A."/>
            <person name="Tidwell J."/>
            <person name="Bellgard S.E."/>
            <person name="Bellgard M.I."/>
        </authorList>
    </citation>
    <scope>NUCLEOTIDE SEQUENCE</scope>
    <source>
        <tissue evidence="1">Shoot tissue taken approximately 20 cm above the soil surface</tissue>
    </source>
</reference>
<evidence type="ECO:0000313" key="1">
    <source>
        <dbReference type="EMBL" id="JAE18993.1"/>
    </source>
</evidence>
<dbReference type="EMBL" id="GBRH01178903">
    <property type="protein sequence ID" value="JAE18993.1"/>
    <property type="molecule type" value="Transcribed_RNA"/>
</dbReference>
<organism evidence="1">
    <name type="scientific">Arundo donax</name>
    <name type="common">Giant reed</name>
    <name type="synonym">Donax arundinaceus</name>
    <dbReference type="NCBI Taxonomy" id="35708"/>
    <lineage>
        <taxon>Eukaryota</taxon>
        <taxon>Viridiplantae</taxon>
        <taxon>Streptophyta</taxon>
        <taxon>Embryophyta</taxon>
        <taxon>Tracheophyta</taxon>
        <taxon>Spermatophyta</taxon>
        <taxon>Magnoliopsida</taxon>
        <taxon>Liliopsida</taxon>
        <taxon>Poales</taxon>
        <taxon>Poaceae</taxon>
        <taxon>PACMAD clade</taxon>
        <taxon>Arundinoideae</taxon>
        <taxon>Arundineae</taxon>
        <taxon>Arundo</taxon>
    </lineage>
</organism>
<name>A0A0A9GEB4_ARUDO</name>
<sequence>MEYLFHLHSNSLITSEIVTYYHRFGIPLFINFGPRFLHLISHIATFHMFVPFWVRRGNLNSMLNNIELCSAAVTLWMHEVPLLNLY</sequence>
<proteinExistence type="predicted"/>
<protein>
    <submittedName>
        <fullName evidence="1">Uncharacterized protein</fullName>
    </submittedName>
</protein>
<accession>A0A0A9GEB4</accession>
<dbReference type="AlphaFoldDB" id="A0A0A9GEB4"/>